<dbReference type="InterPro" id="IPR046228">
    <property type="entry name" value="DUF6261"/>
</dbReference>
<accession>U2BSU9</accession>
<dbReference type="Pfam" id="PF19775">
    <property type="entry name" value="DUF6261"/>
    <property type="match status" value="1"/>
</dbReference>
<name>U2BSU9_9BACE</name>
<dbReference type="AlphaFoldDB" id="U2BSU9"/>
<sequence length="221" mass="25662">MGNEDFNLAKLSMNELAELVKQHLQAIDTCEPPLDLSAFPIIEKYLKTLRTRAGELKEALAAIPKDSVSESILLADRARDKALSVFRRKMQMFELTTDPNEEAAYKQLNEMWSKYETLAYMNFQVETEGINELVFNLTTSRFSSQVATLNLEPEVEQMRTDNENFKRVFGQDPERSEAKISYDARELYHTLIENYKRYREYLHTSLEAHNELVVKRIVGLL</sequence>
<comment type="caution">
    <text evidence="1">The sequence shown here is derived from an EMBL/GenBank/DDBJ whole genome shotgun (WGS) entry which is preliminary data.</text>
</comment>
<gene>
    <name evidence="1" type="ORF">HMPREF1981_03290</name>
</gene>
<dbReference type="OrthoDB" id="9996600at2"/>
<proteinExistence type="predicted"/>
<evidence type="ECO:0000313" key="1">
    <source>
        <dbReference type="EMBL" id="ERI81249.1"/>
    </source>
</evidence>
<organism evidence="1 2">
    <name type="scientific">Bacteroides pyogenes F0041</name>
    <dbReference type="NCBI Taxonomy" id="1321819"/>
    <lineage>
        <taxon>Bacteria</taxon>
        <taxon>Pseudomonadati</taxon>
        <taxon>Bacteroidota</taxon>
        <taxon>Bacteroidia</taxon>
        <taxon>Bacteroidales</taxon>
        <taxon>Bacteroidaceae</taxon>
        <taxon>Bacteroides</taxon>
    </lineage>
</organism>
<evidence type="ECO:0000313" key="2">
    <source>
        <dbReference type="Proteomes" id="UP000016496"/>
    </source>
</evidence>
<reference evidence="1 2" key="1">
    <citation type="submission" date="2013-08" db="EMBL/GenBank/DDBJ databases">
        <authorList>
            <person name="Weinstock G."/>
            <person name="Sodergren E."/>
            <person name="Wylie T."/>
            <person name="Fulton L."/>
            <person name="Fulton R."/>
            <person name="Fronick C."/>
            <person name="O'Laughlin M."/>
            <person name="Godfrey J."/>
            <person name="Miner T."/>
            <person name="Herter B."/>
            <person name="Appelbaum E."/>
            <person name="Cordes M."/>
            <person name="Lek S."/>
            <person name="Wollam A."/>
            <person name="Pepin K.H."/>
            <person name="Palsikar V.B."/>
            <person name="Mitreva M."/>
            <person name="Wilson R.K."/>
        </authorList>
    </citation>
    <scope>NUCLEOTIDE SEQUENCE [LARGE SCALE GENOMIC DNA]</scope>
    <source>
        <strain evidence="1 2">F0041</strain>
    </source>
</reference>
<dbReference type="EMBL" id="AWSV01000167">
    <property type="protein sequence ID" value="ERI81249.1"/>
    <property type="molecule type" value="Genomic_DNA"/>
</dbReference>
<dbReference type="Proteomes" id="UP000016496">
    <property type="component" value="Unassembled WGS sequence"/>
</dbReference>
<dbReference type="RefSeq" id="WP_021647053.1">
    <property type="nucleotide sequence ID" value="NZ_KE993161.1"/>
</dbReference>
<dbReference type="PATRIC" id="fig|1321819.3.peg.3034"/>
<dbReference type="HOGENOM" id="CLU_1248583_0_0_10"/>
<protein>
    <submittedName>
        <fullName evidence="1">Uncharacterized protein</fullName>
    </submittedName>
</protein>